<dbReference type="GO" id="GO:0008652">
    <property type="term" value="P:amino acid biosynthetic process"/>
    <property type="evidence" value="ECO:0007669"/>
    <property type="project" value="UniProtKB-KW"/>
</dbReference>
<evidence type="ECO:0000256" key="3">
    <source>
        <dbReference type="ARBA" id="ARBA00023002"/>
    </source>
</evidence>
<comment type="caution">
    <text evidence="8">The sequence shown here is derived from an EMBL/GenBank/DDBJ whole genome shotgun (WGS) entry which is preliminary data.</text>
</comment>
<name>A0A9D9DV83_9BACT</name>
<dbReference type="InterPro" id="IPR029752">
    <property type="entry name" value="D-isomer_DH_CS1"/>
</dbReference>
<keyword evidence="3 5" id="KW-0560">Oxidoreductase</keyword>
<keyword evidence="4" id="KW-0520">NAD</keyword>
<dbReference type="SUPFAM" id="SSF52283">
    <property type="entry name" value="Formate/glycerate dehydrogenase catalytic domain-like"/>
    <property type="match status" value="1"/>
</dbReference>
<reference evidence="8" key="2">
    <citation type="journal article" date="2021" name="PeerJ">
        <title>Extensive microbial diversity within the chicken gut microbiome revealed by metagenomics and culture.</title>
        <authorList>
            <person name="Gilroy R."/>
            <person name="Ravi A."/>
            <person name="Getino M."/>
            <person name="Pursley I."/>
            <person name="Horton D.L."/>
            <person name="Alikhan N.F."/>
            <person name="Baker D."/>
            <person name="Gharbi K."/>
            <person name="Hall N."/>
            <person name="Watson M."/>
            <person name="Adriaenssens E.M."/>
            <person name="Foster-Nyarko E."/>
            <person name="Jarju S."/>
            <person name="Secka A."/>
            <person name="Antonio M."/>
            <person name="Oren A."/>
            <person name="Chaudhuri R.R."/>
            <person name="La Ragione R."/>
            <person name="Hildebrand F."/>
            <person name="Pallen M.J."/>
        </authorList>
    </citation>
    <scope>NUCLEOTIDE SEQUENCE</scope>
    <source>
        <strain evidence="8">2889</strain>
    </source>
</reference>
<evidence type="ECO:0000256" key="2">
    <source>
        <dbReference type="ARBA" id="ARBA00022605"/>
    </source>
</evidence>
<dbReference type="InterPro" id="IPR036291">
    <property type="entry name" value="NAD(P)-bd_dom_sf"/>
</dbReference>
<dbReference type="Gene3D" id="3.40.50.720">
    <property type="entry name" value="NAD(P)-binding Rossmann-like Domain"/>
    <property type="match status" value="2"/>
</dbReference>
<accession>A0A9D9DV83</accession>
<feature type="domain" description="D-isomer specific 2-hydroxyacid dehydrogenase NAD-binding" evidence="7">
    <location>
        <begin position="108"/>
        <end position="279"/>
    </location>
</feature>
<feature type="domain" description="D-isomer specific 2-hydroxyacid dehydrogenase catalytic" evidence="6">
    <location>
        <begin position="34"/>
        <end position="310"/>
    </location>
</feature>
<evidence type="ECO:0000259" key="7">
    <source>
        <dbReference type="Pfam" id="PF02826"/>
    </source>
</evidence>
<dbReference type="Proteomes" id="UP000823612">
    <property type="component" value="Unassembled WGS sequence"/>
</dbReference>
<dbReference type="PANTHER" id="PTHR42789:SF1">
    <property type="entry name" value="D-ISOMER SPECIFIC 2-HYDROXYACID DEHYDROGENASE FAMILY PROTEIN (AFU_ORTHOLOGUE AFUA_6G10090)"/>
    <property type="match status" value="1"/>
</dbReference>
<sequence>MKILIAHQIPRSPFANMPADWTITFPAEDQDCFSQEELLKLIPEYDAFVSYFTYPVLNSMIDAGKRLKIISNFGAGFNNIDIEYARSKKITVTNTPKSVCNPTAELAMGLILAVARRVGEFNIKIRLQKEELWKHNLLGHTVEGKTLGIIGMGRIGQNLAKKAEAFGMKVVYCNRHTEVPGYKRLSMEELLQQADVVSVHVPLNKENTKLIGKKEFSLMKSSAYFINTSRGAVVDEEALAEALETGEIAGAGLDVYEKEPVVNGKLYQFSNAVLVPHIGTATYETREATSNEALSNIINFFAGQPTNVVN</sequence>
<dbReference type="PROSITE" id="PS00671">
    <property type="entry name" value="D_2_HYDROXYACID_DH_3"/>
    <property type="match status" value="1"/>
</dbReference>
<evidence type="ECO:0000313" key="8">
    <source>
        <dbReference type="EMBL" id="MBO8431894.1"/>
    </source>
</evidence>
<evidence type="ECO:0000259" key="6">
    <source>
        <dbReference type="Pfam" id="PF00389"/>
    </source>
</evidence>
<dbReference type="AlphaFoldDB" id="A0A9D9DV83"/>
<evidence type="ECO:0000256" key="4">
    <source>
        <dbReference type="ARBA" id="ARBA00023027"/>
    </source>
</evidence>
<dbReference type="PROSITE" id="PS00670">
    <property type="entry name" value="D_2_HYDROXYACID_DH_2"/>
    <property type="match status" value="1"/>
</dbReference>
<dbReference type="GO" id="GO:0051287">
    <property type="term" value="F:NAD binding"/>
    <property type="evidence" value="ECO:0007669"/>
    <property type="project" value="InterPro"/>
</dbReference>
<dbReference type="Pfam" id="PF02826">
    <property type="entry name" value="2-Hacid_dh_C"/>
    <property type="match status" value="1"/>
</dbReference>
<proteinExistence type="inferred from homology"/>
<evidence type="ECO:0000256" key="5">
    <source>
        <dbReference type="RuleBase" id="RU003719"/>
    </source>
</evidence>
<protein>
    <submittedName>
        <fullName evidence="8">Dihydrofolate reductase</fullName>
    </submittedName>
</protein>
<reference evidence="8" key="1">
    <citation type="submission" date="2020-10" db="EMBL/GenBank/DDBJ databases">
        <authorList>
            <person name="Gilroy R."/>
        </authorList>
    </citation>
    <scope>NUCLEOTIDE SEQUENCE</scope>
    <source>
        <strain evidence="8">2889</strain>
    </source>
</reference>
<dbReference type="EMBL" id="JADIMZ010000016">
    <property type="protein sequence ID" value="MBO8431894.1"/>
    <property type="molecule type" value="Genomic_DNA"/>
</dbReference>
<dbReference type="InterPro" id="IPR006140">
    <property type="entry name" value="D-isomer_DH_NAD-bd"/>
</dbReference>
<comment type="similarity">
    <text evidence="1 5">Belongs to the D-isomer specific 2-hydroxyacid dehydrogenase family.</text>
</comment>
<evidence type="ECO:0000313" key="9">
    <source>
        <dbReference type="Proteomes" id="UP000823612"/>
    </source>
</evidence>
<dbReference type="PANTHER" id="PTHR42789">
    <property type="entry name" value="D-ISOMER SPECIFIC 2-HYDROXYACID DEHYDROGENASE FAMILY PROTEIN (AFU_ORTHOLOGUE AFUA_6G10090)"/>
    <property type="match status" value="1"/>
</dbReference>
<dbReference type="PROSITE" id="PS00065">
    <property type="entry name" value="D_2_HYDROXYACID_DH_1"/>
    <property type="match status" value="1"/>
</dbReference>
<organism evidence="8 9">
    <name type="scientific">Candidatus Pullibacteroides excrementavium</name>
    <dbReference type="NCBI Taxonomy" id="2840905"/>
    <lineage>
        <taxon>Bacteria</taxon>
        <taxon>Pseudomonadati</taxon>
        <taxon>Bacteroidota</taxon>
        <taxon>Bacteroidia</taxon>
        <taxon>Bacteroidales</taxon>
        <taxon>Candidatus Pullibacteroides</taxon>
    </lineage>
</organism>
<dbReference type="GO" id="GO:0016616">
    <property type="term" value="F:oxidoreductase activity, acting on the CH-OH group of donors, NAD or NADP as acceptor"/>
    <property type="evidence" value="ECO:0007669"/>
    <property type="project" value="InterPro"/>
</dbReference>
<dbReference type="SUPFAM" id="SSF51735">
    <property type="entry name" value="NAD(P)-binding Rossmann-fold domains"/>
    <property type="match status" value="1"/>
</dbReference>
<dbReference type="InterPro" id="IPR050857">
    <property type="entry name" value="D-2-hydroxyacid_DH"/>
</dbReference>
<evidence type="ECO:0000256" key="1">
    <source>
        <dbReference type="ARBA" id="ARBA00005854"/>
    </source>
</evidence>
<dbReference type="InterPro" id="IPR006139">
    <property type="entry name" value="D-isomer_2_OHA_DH_cat_dom"/>
</dbReference>
<dbReference type="InterPro" id="IPR029753">
    <property type="entry name" value="D-isomer_DH_CS"/>
</dbReference>
<dbReference type="FunFam" id="3.40.50.720:FF:000203">
    <property type="entry name" value="D-3-phosphoglycerate dehydrogenase (SerA)"/>
    <property type="match status" value="1"/>
</dbReference>
<keyword evidence="2" id="KW-0028">Amino-acid biosynthesis</keyword>
<dbReference type="Pfam" id="PF00389">
    <property type="entry name" value="2-Hacid_dh"/>
    <property type="match status" value="1"/>
</dbReference>
<gene>
    <name evidence="8" type="ORF">IAB08_01185</name>
</gene>